<evidence type="ECO:0000313" key="1">
    <source>
        <dbReference type="EMBL" id="AAG31620.1"/>
    </source>
</evidence>
<proteinExistence type="predicted"/>
<sequence>MILVFFLVFSWSGYNLFYNLSILFSELKLIKGCFIWYLNSLSIEYCFKRTNDYFSWSGYNLFYNLSILFSELKLIKGCFIWYLNSLSIEYCFKRTNDYFSWSG</sequence>
<keyword evidence="1" id="KW-0496">Mitochondrion</keyword>
<organism evidence="1">
    <name type="scientific">Triatoma dimidiata</name>
    <name type="common">Kissing bug</name>
    <name type="synonym">Meccus dimidiatus</name>
    <dbReference type="NCBI Taxonomy" id="72491"/>
    <lineage>
        <taxon>Eukaryota</taxon>
        <taxon>Metazoa</taxon>
        <taxon>Ecdysozoa</taxon>
        <taxon>Arthropoda</taxon>
        <taxon>Hexapoda</taxon>
        <taxon>Insecta</taxon>
        <taxon>Pterygota</taxon>
        <taxon>Neoptera</taxon>
        <taxon>Paraneoptera</taxon>
        <taxon>Hemiptera</taxon>
        <taxon>Heteroptera</taxon>
        <taxon>Panheteroptera</taxon>
        <taxon>Cimicomorpha</taxon>
        <taxon>Reduviidae</taxon>
        <taxon>Triatominae</taxon>
        <taxon>Triatoma</taxon>
    </lineage>
</organism>
<dbReference type="EMBL" id="AF301594">
    <property type="protein sequence ID" value="AAG31620.1"/>
    <property type="molecule type" value="Genomic_DNA"/>
</dbReference>
<accession>Q9G7Z9</accession>
<geneLocation type="mitochondrion" evidence="1"/>
<reference evidence="1" key="1">
    <citation type="journal article" date="2001" name="Insect Mol. Biol.">
        <title>Sequence and organization of the mitochondrial genome of the Chagas disease vector, Triatoma dimidiata.</title>
        <authorList>
            <person name="Dotson E.M."/>
            <person name="Beard C.B."/>
        </authorList>
    </citation>
    <scope>NUCLEOTIDE SEQUENCE</scope>
</reference>
<dbReference type="AlphaFoldDB" id="Q9G7Z9"/>
<name>Q9G7Z9_TRIDM</name>
<protein>
    <submittedName>
        <fullName evidence="1">Uncharacterized protein</fullName>
    </submittedName>
</protein>